<evidence type="ECO:0000256" key="1">
    <source>
        <dbReference type="ARBA" id="ARBA00001971"/>
    </source>
</evidence>
<keyword evidence="5 11" id="KW-0479">Metal-binding</keyword>
<evidence type="ECO:0000256" key="12">
    <source>
        <dbReference type="RuleBase" id="RU000461"/>
    </source>
</evidence>
<evidence type="ECO:0000256" key="9">
    <source>
        <dbReference type="ARBA" id="ARBA00023033"/>
    </source>
</evidence>
<comment type="caution">
    <text evidence="13">The sequence shown here is derived from an EMBL/GenBank/DDBJ whole genome shotgun (WGS) entry which is preliminary data.</text>
</comment>
<gene>
    <name evidence="13" type="ORF">DCS_03361</name>
</gene>
<evidence type="ECO:0000256" key="7">
    <source>
        <dbReference type="ARBA" id="ARBA00023002"/>
    </source>
</evidence>
<dbReference type="GO" id="GO:0016705">
    <property type="term" value="F:oxidoreductase activity, acting on paired donors, with incorporation or reduction of molecular oxygen"/>
    <property type="evidence" value="ECO:0007669"/>
    <property type="project" value="InterPro"/>
</dbReference>
<dbReference type="InterPro" id="IPR001128">
    <property type="entry name" value="Cyt_P450"/>
</dbReference>
<proteinExistence type="inferred from homology"/>
<dbReference type="GO" id="GO:0016020">
    <property type="term" value="C:membrane"/>
    <property type="evidence" value="ECO:0007669"/>
    <property type="project" value="UniProtKB-SubCell"/>
</dbReference>
<dbReference type="InterPro" id="IPR002401">
    <property type="entry name" value="Cyt_P450_E_grp-I"/>
</dbReference>
<evidence type="ECO:0000256" key="11">
    <source>
        <dbReference type="PIRSR" id="PIRSR602401-1"/>
    </source>
</evidence>
<evidence type="ECO:0000256" key="4">
    <source>
        <dbReference type="ARBA" id="ARBA00022692"/>
    </source>
</evidence>
<dbReference type="PRINTS" id="PR00385">
    <property type="entry name" value="P450"/>
</dbReference>
<comment type="similarity">
    <text evidence="3 12">Belongs to the cytochrome P450 family.</text>
</comment>
<dbReference type="RefSeq" id="XP_040655713.1">
    <property type="nucleotide sequence ID" value="XM_040800680.1"/>
</dbReference>
<keyword evidence="6" id="KW-1133">Transmembrane helix</keyword>
<dbReference type="Pfam" id="PF00067">
    <property type="entry name" value="p450"/>
    <property type="match status" value="1"/>
</dbReference>
<dbReference type="InterPro" id="IPR036396">
    <property type="entry name" value="Cyt_P450_sf"/>
</dbReference>
<dbReference type="GO" id="GO:0020037">
    <property type="term" value="F:heme binding"/>
    <property type="evidence" value="ECO:0007669"/>
    <property type="project" value="InterPro"/>
</dbReference>
<dbReference type="PRINTS" id="PR00463">
    <property type="entry name" value="EP450I"/>
</dbReference>
<evidence type="ECO:0000256" key="10">
    <source>
        <dbReference type="ARBA" id="ARBA00023136"/>
    </source>
</evidence>
<accession>A0A151GH56</accession>
<dbReference type="PANTHER" id="PTHR24287">
    <property type="entry name" value="P450, PUTATIVE (EUROFUNG)-RELATED"/>
    <property type="match status" value="1"/>
</dbReference>
<keyword evidence="10" id="KW-0472">Membrane</keyword>
<keyword evidence="4" id="KW-0812">Transmembrane</keyword>
<name>A0A151GH56_DRECN</name>
<evidence type="ECO:0000256" key="3">
    <source>
        <dbReference type="ARBA" id="ARBA00010617"/>
    </source>
</evidence>
<dbReference type="CDD" id="cd11063">
    <property type="entry name" value="CYP52"/>
    <property type="match status" value="1"/>
</dbReference>
<dbReference type="InParanoid" id="A0A151GH56"/>
<protein>
    <submittedName>
        <fullName evidence="13">Cytochrome P450 alkane hydroxylase</fullName>
    </submittedName>
</protein>
<dbReference type="Proteomes" id="UP000076580">
    <property type="component" value="Chromosome 02"/>
</dbReference>
<keyword evidence="14" id="KW-1185">Reference proteome</keyword>
<dbReference type="EMBL" id="LAYC01000002">
    <property type="protein sequence ID" value="KYK56361.1"/>
    <property type="molecule type" value="Genomic_DNA"/>
</dbReference>
<evidence type="ECO:0000256" key="6">
    <source>
        <dbReference type="ARBA" id="ARBA00022989"/>
    </source>
</evidence>
<evidence type="ECO:0000313" key="13">
    <source>
        <dbReference type="EMBL" id="KYK56361.1"/>
    </source>
</evidence>
<dbReference type="GO" id="GO:0004497">
    <property type="term" value="F:monooxygenase activity"/>
    <property type="evidence" value="ECO:0007669"/>
    <property type="project" value="UniProtKB-KW"/>
</dbReference>
<reference evidence="13 14" key="1">
    <citation type="journal article" date="2016" name="Sci. Rep.">
        <title>Insights into Adaptations to a Near-Obligate Nematode Endoparasitic Lifestyle from the Finished Genome of Drechmeria coniospora.</title>
        <authorList>
            <person name="Zhang L."/>
            <person name="Zhou Z."/>
            <person name="Guo Q."/>
            <person name="Fokkens L."/>
            <person name="Miskei M."/>
            <person name="Pocsi I."/>
            <person name="Zhang W."/>
            <person name="Chen M."/>
            <person name="Wang L."/>
            <person name="Sun Y."/>
            <person name="Donzelli B.G."/>
            <person name="Gibson D.M."/>
            <person name="Nelson D.R."/>
            <person name="Luo J.G."/>
            <person name="Rep M."/>
            <person name="Liu H."/>
            <person name="Yang S."/>
            <person name="Wang J."/>
            <person name="Krasnoff S.B."/>
            <person name="Xu Y."/>
            <person name="Molnar I."/>
            <person name="Lin M."/>
        </authorList>
    </citation>
    <scope>NUCLEOTIDE SEQUENCE [LARGE SCALE GENOMIC DNA]</scope>
    <source>
        <strain evidence="13 14">ARSEF 6962</strain>
    </source>
</reference>
<feature type="binding site" description="axial binding residue" evidence="11">
    <location>
        <position position="400"/>
    </location>
    <ligand>
        <name>heme</name>
        <dbReference type="ChEBI" id="CHEBI:30413"/>
    </ligand>
    <ligandPart>
        <name>Fe</name>
        <dbReference type="ChEBI" id="CHEBI:18248"/>
    </ligandPart>
</feature>
<evidence type="ECO:0000256" key="5">
    <source>
        <dbReference type="ARBA" id="ARBA00022723"/>
    </source>
</evidence>
<sequence>MIAIKGARAQANNRLLEYFEDLFSHHARGCPNTSELAFGSRRIIFTKEPDHIKTLLTSKFSQYGKGPVFHDTWRPFLGDSIFTTDGQLWHNSRALIRPMFTKERIRDLNIFERWTDCLVSKLPTAGQTVDVCDLFYRMTLDVTTDFLLGQSVGALDNVHGEFSSVFMEVQRMQMILTILSPIQRILPKRKYSEGIRFIEQFIEPFIEATLRLTPGQLEDLSKSDKEFTFLHNIALFSRDRKVIRDQIIAVLLAGRDTTASTLSWTVYELSGHPAIWQKLRSQVLELIGPDRSPSYEDLKGLTYITHSLNETLRLYPAVPYNVRACVEDSTLPGQAGQPDITTLSGDIIFYSTISMQRRRDLYPAASDEFADPAVYSPERWERWTPRPWQYVPFNGGPRICIGQNFAMTEMAYTLVRLLQKFERVEYRGDRGAQYHKADIVGCPGDGVPVAFYEAEGDWMTKV</sequence>
<dbReference type="InterPro" id="IPR047146">
    <property type="entry name" value="Cyt_P450_E_CYP52_fungi"/>
</dbReference>
<evidence type="ECO:0000256" key="2">
    <source>
        <dbReference type="ARBA" id="ARBA00004167"/>
    </source>
</evidence>
<comment type="cofactor">
    <cofactor evidence="1 11">
        <name>heme</name>
        <dbReference type="ChEBI" id="CHEBI:30413"/>
    </cofactor>
</comment>
<keyword evidence="11 12" id="KW-0349">Heme</keyword>
<dbReference type="GeneID" id="63716004"/>
<dbReference type="SUPFAM" id="SSF48264">
    <property type="entry name" value="Cytochrome P450"/>
    <property type="match status" value="1"/>
</dbReference>
<dbReference type="STRING" id="98403.A0A151GH56"/>
<keyword evidence="9 12" id="KW-0503">Monooxygenase</keyword>
<comment type="subcellular location">
    <subcellularLocation>
        <location evidence="2">Membrane</location>
        <topology evidence="2">Single-pass membrane protein</topology>
    </subcellularLocation>
</comment>
<evidence type="ECO:0000313" key="14">
    <source>
        <dbReference type="Proteomes" id="UP000076580"/>
    </source>
</evidence>
<organism evidence="13 14">
    <name type="scientific">Drechmeria coniospora</name>
    <name type="common">Nematophagous fungus</name>
    <name type="synonym">Meria coniospora</name>
    <dbReference type="NCBI Taxonomy" id="98403"/>
    <lineage>
        <taxon>Eukaryota</taxon>
        <taxon>Fungi</taxon>
        <taxon>Dikarya</taxon>
        <taxon>Ascomycota</taxon>
        <taxon>Pezizomycotina</taxon>
        <taxon>Sordariomycetes</taxon>
        <taxon>Hypocreomycetidae</taxon>
        <taxon>Hypocreales</taxon>
        <taxon>Ophiocordycipitaceae</taxon>
        <taxon>Drechmeria</taxon>
    </lineage>
</organism>
<dbReference type="InterPro" id="IPR017972">
    <property type="entry name" value="Cyt_P450_CS"/>
</dbReference>
<dbReference type="AlphaFoldDB" id="A0A151GH56"/>
<keyword evidence="8 11" id="KW-0408">Iron</keyword>
<keyword evidence="7 12" id="KW-0560">Oxidoreductase</keyword>
<dbReference type="PROSITE" id="PS00086">
    <property type="entry name" value="CYTOCHROME_P450"/>
    <property type="match status" value="1"/>
</dbReference>
<dbReference type="GO" id="GO:0005506">
    <property type="term" value="F:iron ion binding"/>
    <property type="evidence" value="ECO:0007669"/>
    <property type="project" value="InterPro"/>
</dbReference>
<dbReference type="Gene3D" id="1.10.630.10">
    <property type="entry name" value="Cytochrome P450"/>
    <property type="match status" value="1"/>
</dbReference>
<evidence type="ECO:0000256" key="8">
    <source>
        <dbReference type="ARBA" id="ARBA00023004"/>
    </source>
</evidence>
<dbReference type="PANTHER" id="PTHR24287:SF5">
    <property type="entry name" value="P450, PUTATIVE (EUROFUNG)-RELATED"/>
    <property type="match status" value="1"/>
</dbReference>